<dbReference type="EMBL" id="DACXIC010000001">
    <property type="protein sequence ID" value="HAU4354816.1"/>
    <property type="molecule type" value="Genomic_DNA"/>
</dbReference>
<dbReference type="Proteomes" id="UP000856143">
    <property type="component" value="Unassembled WGS sequence"/>
</dbReference>
<reference evidence="2" key="2">
    <citation type="submission" date="2019-09" db="EMBL/GenBank/DDBJ databases">
        <authorList>
            <consortium name="NCBI Pathogen Detection Project"/>
        </authorList>
    </citation>
    <scope>NUCLEOTIDE SEQUENCE</scope>
    <source>
        <strain evidence="2">AUSMDU00005748</strain>
        <strain evidence="1">R404</strain>
    </source>
</reference>
<organism evidence="2 5">
    <name type="scientific">Klebsiella oxytoca</name>
    <dbReference type="NCBI Taxonomy" id="571"/>
    <lineage>
        <taxon>Bacteria</taxon>
        <taxon>Pseudomonadati</taxon>
        <taxon>Pseudomonadota</taxon>
        <taxon>Gammaproteobacteria</taxon>
        <taxon>Enterobacterales</taxon>
        <taxon>Enterobacteriaceae</taxon>
        <taxon>Klebsiella/Raoultella group</taxon>
        <taxon>Klebsiella</taxon>
    </lineage>
</organism>
<dbReference type="AlphaFoldDB" id="A0AAD3UIU0"/>
<proteinExistence type="predicted"/>
<reference evidence="3 4" key="3">
    <citation type="submission" date="2021-03" db="EMBL/GenBank/DDBJ databases">
        <authorList>
            <person name="Stanton E."/>
        </authorList>
    </citation>
    <scope>NUCLEOTIDE SEQUENCE [LARGE SCALE GENOMIC DNA]</scope>
    <source>
        <strain evidence="3 4">2020EL-00037</strain>
    </source>
</reference>
<protein>
    <submittedName>
        <fullName evidence="2">Small membrane protein</fullName>
    </submittedName>
</protein>
<comment type="caution">
    <text evidence="2">The sequence shown here is derived from an EMBL/GenBank/DDBJ whole genome shotgun (WGS) entry which is preliminary data.</text>
</comment>
<keyword evidence="4" id="KW-1185">Reference proteome</keyword>
<reference evidence="2" key="1">
    <citation type="journal article" date="2018" name="Genome Biol.">
        <title>SKESA: strategic k-mer extension for scrupulous assemblies.</title>
        <authorList>
            <person name="Souvorov A."/>
            <person name="Agarwala R."/>
            <person name="Lipman D.J."/>
        </authorList>
    </citation>
    <scope>NUCLEOTIDE SEQUENCE</scope>
    <source>
        <strain evidence="2">AUSMDU00005748</strain>
        <strain evidence="1">R404</strain>
    </source>
</reference>
<dbReference type="Proteomes" id="UP000673434">
    <property type="component" value="Unassembled WGS sequence"/>
</dbReference>
<name>A0AAD3UIU0_KLEOX</name>
<sequence length="41" mass="4697">MVAFLMLLVSVILLIVAGYNFVSYCKNRKNSSLPKVRSHKR</sequence>
<dbReference type="NCBIfam" id="NF033853">
    <property type="entry name" value="KPN_two_small"/>
    <property type="match status" value="1"/>
</dbReference>
<evidence type="ECO:0000313" key="5">
    <source>
        <dbReference type="Proteomes" id="UP000868497"/>
    </source>
</evidence>
<evidence type="ECO:0000313" key="4">
    <source>
        <dbReference type="Proteomes" id="UP000673434"/>
    </source>
</evidence>
<gene>
    <name evidence="2" type="ORF">F6W21_00515</name>
    <name evidence="1" type="ORF">I8Y21_002416</name>
    <name evidence="3" type="ORF">J7S78_21850</name>
</gene>
<accession>A0AAD3UIU0</accession>
<dbReference type="EMBL" id="JAGKON010000025">
    <property type="protein sequence ID" value="MBQ0602455.1"/>
    <property type="molecule type" value="Genomic_DNA"/>
</dbReference>
<evidence type="ECO:0000313" key="1">
    <source>
        <dbReference type="EMBL" id="HAT1681742.1"/>
    </source>
</evidence>
<dbReference type="Proteomes" id="UP000868497">
    <property type="component" value="Unassembled WGS sequence"/>
</dbReference>
<dbReference type="InterPro" id="IPR049833">
    <property type="entry name" value="KPN01023-like"/>
</dbReference>
<evidence type="ECO:0000313" key="3">
    <source>
        <dbReference type="EMBL" id="MBQ0602455.1"/>
    </source>
</evidence>
<dbReference type="RefSeq" id="WP_100214974.1">
    <property type="nucleotide sequence ID" value="NZ_ABJALA020000008.1"/>
</dbReference>
<dbReference type="EMBL" id="DACSEO010000024">
    <property type="protein sequence ID" value="HAT1681742.1"/>
    <property type="molecule type" value="Genomic_DNA"/>
</dbReference>
<evidence type="ECO:0000313" key="2">
    <source>
        <dbReference type="EMBL" id="HAU4354816.1"/>
    </source>
</evidence>